<keyword evidence="1" id="KW-0732">Signal</keyword>
<keyword evidence="3" id="KW-1185">Reference proteome</keyword>
<feature type="chain" id="PRO_5022758940" evidence="1">
    <location>
        <begin position="20"/>
        <end position="180"/>
    </location>
</feature>
<gene>
    <name evidence="2" type="ORF">FPY71_01550</name>
</gene>
<dbReference type="OrthoDB" id="7949109at2"/>
<dbReference type="Proteomes" id="UP000324738">
    <property type="component" value="Unassembled WGS sequence"/>
</dbReference>
<organism evidence="2 3">
    <name type="scientific">Aureimonas fodinaquatilis</name>
    <dbReference type="NCBI Taxonomy" id="2565783"/>
    <lineage>
        <taxon>Bacteria</taxon>
        <taxon>Pseudomonadati</taxon>
        <taxon>Pseudomonadota</taxon>
        <taxon>Alphaproteobacteria</taxon>
        <taxon>Hyphomicrobiales</taxon>
        <taxon>Aurantimonadaceae</taxon>
        <taxon>Aureimonas</taxon>
    </lineage>
</organism>
<feature type="signal peptide" evidence="1">
    <location>
        <begin position="1"/>
        <end position="19"/>
    </location>
</feature>
<dbReference type="RefSeq" id="WP_149296957.1">
    <property type="nucleotide sequence ID" value="NZ_VTWH01000001.1"/>
</dbReference>
<sequence>MRFTFSLALALAIVGPASAQIDEDFAKANRIFGQISAASVVDDIEGEWLPLSTLSNLNGADPDPGLVASYLERICGNDTVRGAVIEGIDQASFTMAAPNTGGELVYRFDWLGGAQFHRSFDPETLFRVRKFDTIEGEKGVEMRARALEASTSLVDLYRVSPDLLAMATPQRVEIFGRCPN</sequence>
<evidence type="ECO:0000256" key="1">
    <source>
        <dbReference type="SAM" id="SignalP"/>
    </source>
</evidence>
<dbReference type="AlphaFoldDB" id="A0A5B0DZ80"/>
<evidence type="ECO:0000313" key="2">
    <source>
        <dbReference type="EMBL" id="KAA0971843.1"/>
    </source>
</evidence>
<reference evidence="2 3" key="1">
    <citation type="submission" date="2019-08" db="EMBL/GenBank/DDBJ databases">
        <title>Aureimonas fodiniaquatilis sp. nov., isolated from a coal mine wastewater.</title>
        <authorList>
            <person name="Kim W."/>
        </authorList>
    </citation>
    <scope>NUCLEOTIDE SEQUENCE [LARGE SCALE GENOMIC DNA]</scope>
    <source>
        <strain evidence="2 3">CAU 1482</strain>
    </source>
</reference>
<evidence type="ECO:0000313" key="3">
    <source>
        <dbReference type="Proteomes" id="UP000324738"/>
    </source>
</evidence>
<proteinExistence type="predicted"/>
<name>A0A5B0DZ80_9HYPH</name>
<comment type="caution">
    <text evidence="2">The sequence shown here is derived from an EMBL/GenBank/DDBJ whole genome shotgun (WGS) entry which is preliminary data.</text>
</comment>
<protein>
    <submittedName>
        <fullName evidence="2">Uncharacterized protein</fullName>
    </submittedName>
</protein>
<accession>A0A5B0DZ80</accession>
<dbReference type="EMBL" id="VTWH01000001">
    <property type="protein sequence ID" value="KAA0971843.1"/>
    <property type="molecule type" value="Genomic_DNA"/>
</dbReference>